<dbReference type="SUPFAM" id="SSF53167">
    <property type="entry name" value="Purine and uridine phosphorylases"/>
    <property type="match status" value="1"/>
</dbReference>
<dbReference type="GO" id="GO:0004731">
    <property type="term" value="F:purine-nucleoside phosphorylase activity"/>
    <property type="evidence" value="ECO:0007669"/>
    <property type="project" value="UniProtKB-EC"/>
</dbReference>
<evidence type="ECO:0000313" key="12">
    <source>
        <dbReference type="EMBL" id="SDG22380.1"/>
    </source>
</evidence>
<evidence type="ECO:0000256" key="6">
    <source>
        <dbReference type="ARBA" id="ARBA00022676"/>
    </source>
</evidence>
<reference evidence="12 13" key="1">
    <citation type="submission" date="2016-10" db="EMBL/GenBank/DDBJ databases">
        <authorList>
            <person name="de Groot N.N."/>
        </authorList>
    </citation>
    <scope>NUCLEOTIDE SEQUENCE [LARGE SCALE GENOMIC DNA]</scope>
    <source>
        <strain evidence="12 13">DSM 28129</strain>
    </source>
</reference>
<feature type="binding site" evidence="10">
    <location>
        <position position="215"/>
    </location>
    <ligand>
        <name>phosphate</name>
        <dbReference type="ChEBI" id="CHEBI:43474"/>
    </ligand>
</feature>
<keyword evidence="5" id="KW-0597">Phosphoprotein</keyword>
<dbReference type="Pfam" id="PF01048">
    <property type="entry name" value="PNP_UDP_1"/>
    <property type="match status" value="1"/>
</dbReference>
<dbReference type="Proteomes" id="UP000198972">
    <property type="component" value="Unassembled WGS sequence"/>
</dbReference>
<dbReference type="UniPathway" id="UPA00606"/>
<sequence length="275" mass="29631">MSNTLTKAMIQEAADYIRSRGDVAPKVGLILGSGLGVLADYIEEAIEIDYKDIPHFPTSTVEGHAGELLIGTVKGTPVVLMKGRFHMYEGYDPELTAFPVRVMKELGVTTLLVTNAAGGVNTSYNPGDLMLISDHINLTGRNPLIGHNDPELGPRFPDMSQPYSRSLRELAKEIGGKHNVPLQEGVYAGLLGPSYETPAEIRMLRTIGADAVGMSTVSEVIVARHAGLDVLGISCISNMASGILDQPLSHAEVMETTDRVREKFLNLVLAIIPEL</sequence>
<feature type="binding site" evidence="10">
    <location>
        <position position="116"/>
    </location>
    <ligand>
        <name>phosphate</name>
        <dbReference type="ChEBI" id="CHEBI:43474"/>
    </ligand>
</feature>
<dbReference type="InterPro" id="IPR011268">
    <property type="entry name" value="Purine_phosphorylase"/>
</dbReference>
<comment type="pathway">
    <text evidence="2 9">Purine metabolism; purine nucleoside salvage.</text>
</comment>
<accession>A0A1G7SJF6</accession>
<proteinExistence type="inferred from homology"/>
<comment type="function">
    <text evidence="1">The purine nucleoside phosphorylases catalyze the phosphorolytic breakdown of the N-glycosidic bond in the beta-(deoxy)ribonucleoside molecules, with the formation of the corresponding free purine bases and pentose-1-phosphate. Cleaves guanosine, inosine, 2'-deoxyguanosine and 2'-deoxyinosine.</text>
</comment>
<keyword evidence="13" id="KW-1185">Reference proteome</keyword>
<dbReference type="Gene3D" id="3.40.50.1580">
    <property type="entry name" value="Nucleoside phosphorylase domain"/>
    <property type="match status" value="1"/>
</dbReference>
<organism evidence="12 13">
    <name type="scientific">Fontibacillus panacisegetis</name>
    <dbReference type="NCBI Taxonomy" id="670482"/>
    <lineage>
        <taxon>Bacteria</taxon>
        <taxon>Bacillati</taxon>
        <taxon>Bacillota</taxon>
        <taxon>Bacilli</taxon>
        <taxon>Bacillales</taxon>
        <taxon>Paenibacillaceae</taxon>
        <taxon>Fontibacillus</taxon>
    </lineage>
</organism>
<feature type="binding site" evidence="10">
    <location>
        <position position="64"/>
    </location>
    <ligand>
        <name>phosphate</name>
        <dbReference type="ChEBI" id="CHEBI:43474"/>
    </ligand>
</feature>
<comment type="subunit">
    <text evidence="4">Homotrimer.</text>
</comment>
<evidence type="ECO:0000256" key="8">
    <source>
        <dbReference type="ARBA" id="ARBA00048556"/>
    </source>
</evidence>
<dbReference type="STRING" id="670482.SAMN04488542_13031"/>
<comment type="catalytic activity">
    <reaction evidence="8">
        <text>a purine 2'-deoxy-D-ribonucleoside + phosphate = a purine nucleobase + 2-deoxy-alpha-D-ribose 1-phosphate</text>
        <dbReference type="Rhea" id="RHEA:36431"/>
        <dbReference type="ChEBI" id="CHEBI:26386"/>
        <dbReference type="ChEBI" id="CHEBI:43474"/>
        <dbReference type="ChEBI" id="CHEBI:57259"/>
        <dbReference type="ChEBI" id="CHEBI:142361"/>
        <dbReference type="EC" id="2.4.2.1"/>
    </reaction>
</comment>
<feature type="binding site" evidence="10">
    <location>
        <position position="196"/>
    </location>
    <ligand>
        <name>a purine D-ribonucleoside</name>
        <dbReference type="ChEBI" id="CHEBI:142355"/>
    </ligand>
</feature>
<dbReference type="EMBL" id="FNBG01000030">
    <property type="protein sequence ID" value="SDG22380.1"/>
    <property type="molecule type" value="Genomic_DNA"/>
</dbReference>
<dbReference type="PIRSF" id="PIRSF000477">
    <property type="entry name" value="PurNPase"/>
    <property type="match status" value="1"/>
</dbReference>
<dbReference type="AlphaFoldDB" id="A0A1G7SJF6"/>
<feature type="binding site" evidence="10">
    <location>
        <position position="238"/>
    </location>
    <ligand>
        <name>a purine D-ribonucleoside</name>
        <dbReference type="ChEBI" id="CHEBI:142355"/>
    </ligand>
</feature>
<dbReference type="NCBIfam" id="NF006054">
    <property type="entry name" value="PRK08202.1"/>
    <property type="match status" value="1"/>
</dbReference>
<evidence type="ECO:0000256" key="9">
    <source>
        <dbReference type="PIRNR" id="PIRNR000477"/>
    </source>
</evidence>
<evidence type="ECO:0000256" key="7">
    <source>
        <dbReference type="ARBA" id="ARBA00022679"/>
    </source>
</evidence>
<dbReference type="InterPro" id="IPR035994">
    <property type="entry name" value="Nucleoside_phosphorylase_sf"/>
</dbReference>
<dbReference type="GO" id="GO:0005737">
    <property type="term" value="C:cytoplasm"/>
    <property type="evidence" value="ECO:0007669"/>
    <property type="project" value="TreeGrafter"/>
</dbReference>
<name>A0A1G7SJF6_9BACL</name>
<feature type="binding site" evidence="10">
    <location>
        <position position="33"/>
    </location>
    <ligand>
        <name>phosphate</name>
        <dbReference type="ChEBI" id="CHEBI:43474"/>
    </ligand>
</feature>
<evidence type="ECO:0000256" key="2">
    <source>
        <dbReference type="ARBA" id="ARBA00005058"/>
    </source>
</evidence>
<evidence type="ECO:0000256" key="10">
    <source>
        <dbReference type="PIRSR" id="PIRSR000477-2"/>
    </source>
</evidence>
<evidence type="ECO:0000256" key="4">
    <source>
        <dbReference type="ARBA" id="ARBA00011233"/>
    </source>
</evidence>
<dbReference type="GO" id="GO:0009116">
    <property type="term" value="P:nucleoside metabolic process"/>
    <property type="evidence" value="ECO:0007669"/>
    <property type="project" value="InterPro"/>
</dbReference>
<feature type="domain" description="Nucleoside phosphorylase" evidence="11">
    <location>
        <begin position="26"/>
        <end position="272"/>
    </location>
</feature>
<keyword evidence="6 9" id="KW-0328">Glycosyltransferase</keyword>
<dbReference type="InterPro" id="IPR000845">
    <property type="entry name" value="Nucleoside_phosphorylase_d"/>
</dbReference>
<dbReference type="InterPro" id="IPR011270">
    <property type="entry name" value="Pur_Nuc_Pase_Ino/Guo-sp"/>
</dbReference>
<comment type="similarity">
    <text evidence="3 9">Belongs to the PNP/MTAP phosphorylase family.</text>
</comment>
<dbReference type="NCBIfam" id="TIGR01700">
    <property type="entry name" value="PNPH"/>
    <property type="match status" value="1"/>
</dbReference>
<dbReference type="NCBIfam" id="TIGR01697">
    <property type="entry name" value="PNPH-PUNA-XAPA"/>
    <property type="match status" value="1"/>
</dbReference>
<dbReference type="CDD" id="cd09009">
    <property type="entry name" value="PNP-EcPNPII_like"/>
    <property type="match status" value="1"/>
</dbReference>
<dbReference type="EC" id="2.4.2.1" evidence="9"/>
<dbReference type="PANTHER" id="PTHR11904:SF9">
    <property type="entry name" value="PURINE NUCLEOSIDE PHOSPHORYLASE-RELATED"/>
    <property type="match status" value="1"/>
</dbReference>
<gene>
    <name evidence="12" type="ORF">SAMN04488542_13031</name>
</gene>
<dbReference type="PANTHER" id="PTHR11904">
    <property type="entry name" value="METHYLTHIOADENOSINE/PURINE NUCLEOSIDE PHOSPHORYLASE"/>
    <property type="match status" value="1"/>
</dbReference>
<keyword evidence="7 9" id="KW-0808">Transferase</keyword>
<protein>
    <recommendedName>
        <fullName evidence="9">Purine nucleoside phosphorylase</fullName>
        <ecNumber evidence="9">2.4.2.1</ecNumber>
    </recommendedName>
    <alternativeName>
        <fullName evidence="9">Inosine-guanosine phosphorylase</fullName>
    </alternativeName>
</protein>
<evidence type="ECO:0000313" key="13">
    <source>
        <dbReference type="Proteomes" id="UP000198972"/>
    </source>
</evidence>
<dbReference type="FunFam" id="3.40.50.1580:FF:000010">
    <property type="entry name" value="Purine nucleoside phosphorylase"/>
    <property type="match status" value="1"/>
</dbReference>
<evidence type="ECO:0000259" key="11">
    <source>
        <dbReference type="Pfam" id="PF01048"/>
    </source>
</evidence>
<evidence type="ECO:0000256" key="3">
    <source>
        <dbReference type="ARBA" id="ARBA00006751"/>
    </source>
</evidence>
<evidence type="ECO:0000256" key="1">
    <source>
        <dbReference type="ARBA" id="ARBA00002678"/>
    </source>
</evidence>
<evidence type="ECO:0000256" key="5">
    <source>
        <dbReference type="ARBA" id="ARBA00022553"/>
    </source>
</evidence>
<feature type="binding site" evidence="10">
    <location>
        <begin position="84"/>
        <end position="86"/>
    </location>
    <ligand>
        <name>phosphate</name>
        <dbReference type="ChEBI" id="CHEBI:43474"/>
    </ligand>
</feature>